<dbReference type="PROSITE" id="PS01124">
    <property type="entry name" value="HTH_ARAC_FAMILY_2"/>
    <property type="match status" value="1"/>
</dbReference>
<dbReference type="InterPro" id="IPR050204">
    <property type="entry name" value="AraC_XylS_family_regulators"/>
</dbReference>
<feature type="region of interest" description="Disordered" evidence="4">
    <location>
        <begin position="1"/>
        <end position="21"/>
    </location>
</feature>
<keyword evidence="1" id="KW-0805">Transcription regulation</keyword>
<feature type="domain" description="HTH araC/xylS-type" evidence="5">
    <location>
        <begin position="193"/>
        <end position="294"/>
    </location>
</feature>
<evidence type="ECO:0000259" key="5">
    <source>
        <dbReference type="PROSITE" id="PS01124"/>
    </source>
</evidence>
<dbReference type="AlphaFoldDB" id="A0A1N6YDZ6"/>
<dbReference type="SMART" id="SM00342">
    <property type="entry name" value="HTH_ARAC"/>
    <property type="match status" value="1"/>
</dbReference>
<dbReference type="InterPro" id="IPR009057">
    <property type="entry name" value="Homeodomain-like_sf"/>
</dbReference>
<proteinExistence type="predicted"/>
<dbReference type="EMBL" id="FTNI01000006">
    <property type="protein sequence ID" value="SIR12721.1"/>
    <property type="molecule type" value="Genomic_DNA"/>
</dbReference>
<protein>
    <submittedName>
        <fullName evidence="6">AraC-type DNA-binding protein</fullName>
    </submittedName>
</protein>
<keyword evidence="3" id="KW-0804">Transcription</keyword>
<organism evidence="6 7">
    <name type="scientific">Microbispora rosea</name>
    <dbReference type="NCBI Taxonomy" id="58117"/>
    <lineage>
        <taxon>Bacteria</taxon>
        <taxon>Bacillati</taxon>
        <taxon>Actinomycetota</taxon>
        <taxon>Actinomycetes</taxon>
        <taxon>Streptosporangiales</taxon>
        <taxon>Streptosporangiaceae</taxon>
        <taxon>Microbispora</taxon>
    </lineage>
</organism>
<accession>A0A1N6YDZ6</accession>
<sequence length="300" mass="32378">MAAYEHLQGATTSGMKNGSRDEKEIAVGVPGIVPGPGPAEYEVIRAKGVATVGGYTGYRERLTTTLWRRELPSSDVVMLITFGNPIQLPRPPRGGEGGSSACLVAALHDRVAVTGHSGLQYGVEVRLSPLRAYSLLGLPMNAISNELVDMAALLGTNAAHLTERLAAAPDWRRRFDILNAALTARVAAGPAPDPAVRWAWQRLKSGAGATPIAVLAEQIGWSRRHLERRFGQQVGLPPKTVARIFRFERALGLLADRSRGLAEIAVRAGYSDQAHFSRELRALTQRTPRELTASLRSARV</sequence>
<dbReference type="GO" id="GO:0043565">
    <property type="term" value="F:sequence-specific DNA binding"/>
    <property type="evidence" value="ECO:0007669"/>
    <property type="project" value="InterPro"/>
</dbReference>
<dbReference type="Proteomes" id="UP000186096">
    <property type="component" value="Unassembled WGS sequence"/>
</dbReference>
<evidence type="ECO:0000313" key="6">
    <source>
        <dbReference type="EMBL" id="SIR12721.1"/>
    </source>
</evidence>
<dbReference type="SUPFAM" id="SSF46689">
    <property type="entry name" value="Homeodomain-like"/>
    <property type="match status" value="1"/>
</dbReference>
<evidence type="ECO:0000256" key="4">
    <source>
        <dbReference type="SAM" id="MobiDB-lite"/>
    </source>
</evidence>
<gene>
    <name evidence="6" type="ORF">SAMN05421833_106103</name>
</gene>
<dbReference type="Gene3D" id="1.10.10.60">
    <property type="entry name" value="Homeodomain-like"/>
    <property type="match status" value="1"/>
</dbReference>
<name>A0A1N6YDZ6_9ACTN</name>
<keyword evidence="7" id="KW-1185">Reference proteome</keyword>
<evidence type="ECO:0000256" key="2">
    <source>
        <dbReference type="ARBA" id="ARBA00023125"/>
    </source>
</evidence>
<evidence type="ECO:0000313" key="7">
    <source>
        <dbReference type="Proteomes" id="UP000186096"/>
    </source>
</evidence>
<reference evidence="7" key="1">
    <citation type="submission" date="2017-01" db="EMBL/GenBank/DDBJ databases">
        <authorList>
            <person name="Varghese N."/>
            <person name="Submissions S."/>
        </authorList>
    </citation>
    <scope>NUCLEOTIDE SEQUENCE [LARGE SCALE GENOMIC DNA]</scope>
    <source>
        <strain evidence="7">ATCC 12950</strain>
    </source>
</reference>
<keyword evidence="2 6" id="KW-0238">DNA-binding</keyword>
<dbReference type="STRING" id="58117.SAMN05421833_106103"/>
<dbReference type="PANTHER" id="PTHR46796:SF15">
    <property type="entry name" value="BLL1074 PROTEIN"/>
    <property type="match status" value="1"/>
</dbReference>
<dbReference type="Pfam" id="PF12833">
    <property type="entry name" value="HTH_18"/>
    <property type="match status" value="1"/>
</dbReference>
<evidence type="ECO:0000256" key="1">
    <source>
        <dbReference type="ARBA" id="ARBA00023015"/>
    </source>
</evidence>
<dbReference type="PANTHER" id="PTHR46796">
    <property type="entry name" value="HTH-TYPE TRANSCRIPTIONAL ACTIVATOR RHAS-RELATED"/>
    <property type="match status" value="1"/>
</dbReference>
<dbReference type="InterPro" id="IPR018060">
    <property type="entry name" value="HTH_AraC"/>
</dbReference>
<evidence type="ECO:0000256" key="3">
    <source>
        <dbReference type="ARBA" id="ARBA00023163"/>
    </source>
</evidence>
<dbReference type="GO" id="GO:0003700">
    <property type="term" value="F:DNA-binding transcription factor activity"/>
    <property type="evidence" value="ECO:0007669"/>
    <property type="project" value="InterPro"/>
</dbReference>